<dbReference type="InterPro" id="IPR010317">
    <property type="entry name" value="WxLIP_PGBD"/>
</dbReference>
<feature type="domain" description="WxL Interacting Protein peptidoglycan binding" evidence="2">
    <location>
        <begin position="49"/>
        <end position="146"/>
    </location>
</feature>
<dbReference type="AlphaFoldDB" id="A0A850R2K1"/>
<keyword evidence="1" id="KW-0472">Membrane</keyword>
<keyword evidence="5" id="KW-1185">Reference proteome</keyword>
<evidence type="ECO:0000259" key="3">
    <source>
        <dbReference type="Pfam" id="PF11797"/>
    </source>
</evidence>
<keyword evidence="1" id="KW-0812">Transmembrane</keyword>
<organism evidence="4 5">
    <name type="scientific">Bombilactobacillus apium</name>
    <dbReference type="NCBI Taxonomy" id="2675299"/>
    <lineage>
        <taxon>Bacteria</taxon>
        <taxon>Bacillati</taxon>
        <taxon>Bacillota</taxon>
        <taxon>Bacilli</taxon>
        <taxon>Lactobacillales</taxon>
        <taxon>Lactobacillaceae</taxon>
        <taxon>Bombilactobacillus</taxon>
    </lineage>
</organism>
<dbReference type="Pfam" id="PF11797">
    <property type="entry name" value="WxLIP_HBD"/>
    <property type="match status" value="1"/>
</dbReference>
<gene>
    <name evidence="4" type="ORF">HU830_03490</name>
</gene>
<accession>A0A850R2K1</accession>
<keyword evidence="1" id="KW-1133">Transmembrane helix</keyword>
<evidence type="ECO:0000256" key="1">
    <source>
        <dbReference type="SAM" id="Phobius"/>
    </source>
</evidence>
<name>A0A850R2K1_9LACO</name>
<feature type="domain" description="WxL Interacting Protein host binding" evidence="3">
    <location>
        <begin position="168"/>
        <end position="288"/>
    </location>
</feature>
<proteinExistence type="predicted"/>
<feature type="transmembrane region" description="Helical" evidence="1">
    <location>
        <begin position="300"/>
        <end position="320"/>
    </location>
</feature>
<evidence type="ECO:0000313" key="4">
    <source>
        <dbReference type="EMBL" id="NVY96241.1"/>
    </source>
</evidence>
<dbReference type="InterPro" id="IPR021759">
    <property type="entry name" value="WxLIP_HBD"/>
</dbReference>
<comment type="caution">
    <text evidence="4">The sequence shown here is derived from an EMBL/GenBank/DDBJ whole genome shotgun (WGS) entry which is preliminary data.</text>
</comment>
<dbReference type="Proteomes" id="UP000563523">
    <property type="component" value="Unassembled WGS sequence"/>
</dbReference>
<dbReference type="RefSeq" id="WP_176942411.1">
    <property type="nucleotide sequence ID" value="NZ_JABZEC010000003.1"/>
</dbReference>
<sequence length="336" mass="37899">MSKKRQFQLLLLLLFLGGLLQGGIFRVQASLKDVTMTPIVSSATVTDRFQLQGKSHNNYRLQLAVTNFGPETMAIKIQPTRATTSSQGQLLYRPSAEDAPAPIDFSSLTSAQVLDLHPDQTRIVTFTIRLGAVNWTGLVLGGLYLSDIHQPQVQGPQVPVEIRFLPINQSGALKFQDFTPQVQAQRPVIQARLVNQRPVLMHNTKIDFQLRKRGFWELFGLGFKPQTQKQTYSWIAPNSLVPIVFEQRLQAIRPGTYYLKGTARTGKKQWHFSQRVRITAAQARKINQTSRKVIVDYTELYLGLIGLLLGLVILVSVGLWRQKRRNQILLSQASSE</sequence>
<reference evidence="4 5" key="1">
    <citation type="submission" date="2020-06" db="EMBL/GenBank/DDBJ databases">
        <authorList>
            <person name="Kang J."/>
        </authorList>
    </citation>
    <scope>NUCLEOTIDE SEQUENCE [LARGE SCALE GENOMIC DNA]</scope>
    <source>
        <strain evidence="4 5">DCY120</strain>
    </source>
</reference>
<dbReference type="EMBL" id="JABZEC010000003">
    <property type="protein sequence ID" value="NVY96241.1"/>
    <property type="molecule type" value="Genomic_DNA"/>
</dbReference>
<protein>
    <submittedName>
        <fullName evidence="4">DUF3324 domain-containing protein</fullName>
    </submittedName>
</protein>
<dbReference type="Pfam" id="PF06030">
    <property type="entry name" value="WxLIP_PGBD"/>
    <property type="match status" value="1"/>
</dbReference>
<evidence type="ECO:0000259" key="2">
    <source>
        <dbReference type="Pfam" id="PF06030"/>
    </source>
</evidence>
<evidence type="ECO:0000313" key="5">
    <source>
        <dbReference type="Proteomes" id="UP000563523"/>
    </source>
</evidence>